<sequence length="445" mass="48570">MSPPKFRVAIVGGGVGGITLAVALSKYPDIAVDIYERASQFAEVGAGVSCWPRPFKVLKKLGLGDALLKKTPVPYIEDEYVNAMNFRRSDLEQGEYLFTLKSKGNNVQFHRADFLGVLVDNVSPSVKTHMSKRIVSYTQSTGNPSEPITLTFHDGSTATCDILVGADGVKSTIRRGMMQDLSRDPDALKKCSAEEYLACIEPVFSGAVAYRTLIHADKIRAVDPNHRVLNGVWTCFGANKNVATYPISMGKIVNFAAFTVDKDLMADAFNPDPSHRQLFDGDWVRPASAKEFTEKFRGMEKDIEVLLDLVEDGSIWAVHLVRNLPVQVHGHVALLGDAAHAMTPFQGSGAGQAVEDAYILATLLGHPRTTLATVSQALVVYDEVRRPFAIGVARGSQEVGRISGLQTGLPFSEIGEKITGINSWAWETEIDGAVKDAKRMFEERV</sequence>
<dbReference type="Gene3D" id="3.50.50.60">
    <property type="entry name" value="FAD/NAD(P)-binding domain"/>
    <property type="match status" value="1"/>
</dbReference>
<dbReference type="SUPFAM" id="SSF51905">
    <property type="entry name" value="FAD/NAD(P)-binding domain"/>
    <property type="match status" value="1"/>
</dbReference>
<evidence type="ECO:0000256" key="3">
    <source>
        <dbReference type="ARBA" id="ARBA00023002"/>
    </source>
</evidence>
<organism evidence="5 6">
    <name type="scientific">Coniophora puteana (strain RWD-64-598)</name>
    <name type="common">Brown rot fungus</name>
    <dbReference type="NCBI Taxonomy" id="741705"/>
    <lineage>
        <taxon>Eukaryota</taxon>
        <taxon>Fungi</taxon>
        <taxon>Dikarya</taxon>
        <taxon>Basidiomycota</taxon>
        <taxon>Agaricomycotina</taxon>
        <taxon>Agaricomycetes</taxon>
        <taxon>Agaricomycetidae</taxon>
        <taxon>Boletales</taxon>
        <taxon>Coniophorineae</taxon>
        <taxon>Coniophoraceae</taxon>
        <taxon>Coniophora</taxon>
    </lineage>
</organism>
<dbReference type="InterPro" id="IPR051104">
    <property type="entry name" value="FAD_monoxygenase"/>
</dbReference>
<keyword evidence="3" id="KW-0560">Oxidoreductase</keyword>
<dbReference type="Proteomes" id="UP000053558">
    <property type="component" value="Unassembled WGS sequence"/>
</dbReference>
<dbReference type="PANTHER" id="PTHR46720:SF3">
    <property type="entry name" value="FAD-BINDING DOMAIN-CONTAINING PROTEIN-RELATED"/>
    <property type="match status" value="1"/>
</dbReference>
<evidence type="ECO:0000259" key="4">
    <source>
        <dbReference type="Pfam" id="PF01494"/>
    </source>
</evidence>
<feature type="domain" description="FAD-binding" evidence="4">
    <location>
        <begin position="329"/>
        <end position="394"/>
    </location>
</feature>
<dbReference type="GeneID" id="19199586"/>
<dbReference type="PRINTS" id="PR00420">
    <property type="entry name" value="RNGMNOXGNASE"/>
</dbReference>
<gene>
    <name evidence="5" type="ORF">CONPUDRAFT_120939</name>
</gene>
<keyword evidence="6" id="KW-1185">Reference proteome</keyword>
<evidence type="ECO:0000256" key="2">
    <source>
        <dbReference type="ARBA" id="ARBA00022827"/>
    </source>
</evidence>
<dbReference type="GO" id="GO:0071949">
    <property type="term" value="F:FAD binding"/>
    <property type="evidence" value="ECO:0007669"/>
    <property type="project" value="InterPro"/>
</dbReference>
<keyword evidence="1" id="KW-0285">Flavoprotein</keyword>
<dbReference type="PANTHER" id="PTHR46720">
    <property type="entry name" value="HYDROXYLASE, PUTATIVE (AFU_ORTHOLOGUE AFUA_3G01460)-RELATED"/>
    <property type="match status" value="1"/>
</dbReference>
<dbReference type="AlphaFoldDB" id="A0A5M3MVQ5"/>
<protein>
    <submittedName>
        <fullName evidence="5">Salicylate hydroxylase</fullName>
    </submittedName>
</protein>
<dbReference type="InterPro" id="IPR002938">
    <property type="entry name" value="FAD-bd"/>
</dbReference>
<dbReference type="EMBL" id="JH711576">
    <property type="protein sequence ID" value="EIW82794.1"/>
    <property type="molecule type" value="Genomic_DNA"/>
</dbReference>
<dbReference type="OrthoDB" id="417877at2759"/>
<dbReference type="RefSeq" id="XP_007766763.1">
    <property type="nucleotide sequence ID" value="XM_007768573.1"/>
</dbReference>
<dbReference type="InterPro" id="IPR036188">
    <property type="entry name" value="FAD/NAD-bd_sf"/>
</dbReference>
<feature type="domain" description="FAD-binding" evidence="4">
    <location>
        <begin position="6"/>
        <end position="177"/>
    </location>
</feature>
<dbReference type="GO" id="GO:0016491">
    <property type="term" value="F:oxidoreductase activity"/>
    <property type="evidence" value="ECO:0007669"/>
    <property type="project" value="UniProtKB-KW"/>
</dbReference>
<evidence type="ECO:0000313" key="6">
    <source>
        <dbReference type="Proteomes" id="UP000053558"/>
    </source>
</evidence>
<evidence type="ECO:0000313" key="5">
    <source>
        <dbReference type="EMBL" id="EIW82794.1"/>
    </source>
</evidence>
<reference evidence="6" key="1">
    <citation type="journal article" date="2012" name="Science">
        <title>The Paleozoic origin of enzymatic lignin decomposition reconstructed from 31 fungal genomes.</title>
        <authorList>
            <person name="Floudas D."/>
            <person name="Binder M."/>
            <person name="Riley R."/>
            <person name="Barry K."/>
            <person name="Blanchette R.A."/>
            <person name="Henrissat B."/>
            <person name="Martinez A.T."/>
            <person name="Otillar R."/>
            <person name="Spatafora J.W."/>
            <person name="Yadav J.S."/>
            <person name="Aerts A."/>
            <person name="Benoit I."/>
            <person name="Boyd A."/>
            <person name="Carlson A."/>
            <person name="Copeland A."/>
            <person name="Coutinho P.M."/>
            <person name="de Vries R.P."/>
            <person name="Ferreira P."/>
            <person name="Findley K."/>
            <person name="Foster B."/>
            <person name="Gaskell J."/>
            <person name="Glotzer D."/>
            <person name="Gorecki P."/>
            <person name="Heitman J."/>
            <person name="Hesse C."/>
            <person name="Hori C."/>
            <person name="Igarashi K."/>
            <person name="Jurgens J.A."/>
            <person name="Kallen N."/>
            <person name="Kersten P."/>
            <person name="Kohler A."/>
            <person name="Kuees U."/>
            <person name="Kumar T.K.A."/>
            <person name="Kuo A."/>
            <person name="LaButti K."/>
            <person name="Larrondo L.F."/>
            <person name="Lindquist E."/>
            <person name="Ling A."/>
            <person name="Lombard V."/>
            <person name="Lucas S."/>
            <person name="Lundell T."/>
            <person name="Martin R."/>
            <person name="McLaughlin D.J."/>
            <person name="Morgenstern I."/>
            <person name="Morin E."/>
            <person name="Murat C."/>
            <person name="Nagy L.G."/>
            <person name="Nolan M."/>
            <person name="Ohm R.A."/>
            <person name="Patyshakuliyeva A."/>
            <person name="Rokas A."/>
            <person name="Ruiz-Duenas F.J."/>
            <person name="Sabat G."/>
            <person name="Salamov A."/>
            <person name="Samejima M."/>
            <person name="Schmutz J."/>
            <person name="Slot J.C."/>
            <person name="St John F."/>
            <person name="Stenlid J."/>
            <person name="Sun H."/>
            <person name="Sun S."/>
            <person name="Syed K."/>
            <person name="Tsang A."/>
            <person name="Wiebenga A."/>
            <person name="Young D."/>
            <person name="Pisabarro A."/>
            <person name="Eastwood D.C."/>
            <person name="Martin F."/>
            <person name="Cullen D."/>
            <person name="Grigoriev I.V."/>
            <person name="Hibbett D.S."/>
        </authorList>
    </citation>
    <scope>NUCLEOTIDE SEQUENCE [LARGE SCALE GENOMIC DNA]</scope>
    <source>
        <strain evidence="6">RWD-64-598 SS2</strain>
    </source>
</reference>
<dbReference type="SUPFAM" id="SSF54373">
    <property type="entry name" value="FAD-linked reductases, C-terminal domain"/>
    <property type="match status" value="1"/>
</dbReference>
<comment type="caution">
    <text evidence="5">The sequence shown here is derived from an EMBL/GenBank/DDBJ whole genome shotgun (WGS) entry which is preliminary data.</text>
</comment>
<dbReference type="OMA" id="CGHGINI"/>
<dbReference type="Pfam" id="PF01494">
    <property type="entry name" value="FAD_binding_3"/>
    <property type="match status" value="2"/>
</dbReference>
<dbReference type="GO" id="GO:0044550">
    <property type="term" value="P:secondary metabolite biosynthetic process"/>
    <property type="evidence" value="ECO:0007669"/>
    <property type="project" value="TreeGrafter"/>
</dbReference>
<proteinExistence type="predicted"/>
<keyword evidence="2" id="KW-0274">FAD</keyword>
<evidence type="ECO:0000256" key="1">
    <source>
        <dbReference type="ARBA" id="ARBA00022630"/>
    </source>
</evidence>
<name>A0A5M3MVQ5_CONPW</name>
<dbReference type="KEGG" id="cput:CONPUDRAFT_120939"/>
<accession>A0A5M3MVQ5</accession>